<proteinExistence type="inferred from homology"/>
<gene>
    <name evidence="11" type="ORF">D9756_007074</name>
</gene>
<keyword evidence="6 10" id="KW-0560">Oxidoreductase</keyword>
<keyword evidence="5 9" id="KW-0479">Metal-binding</keyword>
<evidence type="ECO:0008006" key="13">
    <source>
        <dbReference type="Google" id="ProtNLM"/>
    </source>
</evidence>
<evidence type="ECO:0000256" key="4">
    <source>
        <dbReference type="ARBA" id="ARBA00022617"/>
    </source>
</evidence>
<dbReference type="CDD" id="cd11065">
    <property type="entry name" value="CYP64-like"/>
    <property type="match status" value="1"/>
</dbReference>
<sequence length="508" mass="57825">MGPGVWLEMMIPSMADTLTAHPYLASFTGLVFARWLYVYSRDLAANPRRLPNPPGPKRYPLIGSLLDAPLTRPWLTYDDWFKKYGDLIYFEIMGKKFLVVGSVERANDLFEKRSTNYSDRPHLVMVMDLMGWDYNWGLIPYNAWWRRHRRAFHQFINSNQLPVYLPTQVKHVRAFLRRILDKPDDVFHHSRHLFAALITDVAYGIQIKEENDPYIQHIEEVLTAVGEAAIPGRYLVELFPIMKHIPSWFPGAGWKRKAAYYKRMNDMVSREPYETVKQNLKNGTAKPSFAASLIQALPEDDPKEKADQESIAINVAGTAFLGGADTTVSTIQSFFLAICQNPEIQEKAQKELDSVLEGSRLPELEDRPSLPYIDAIAKESMRWHPVLPMGVPHMATDNDEYNGWFIPKGTIVIGSAWALLHDSGAYEDPHSFKPERFLKDGKLDPNVRDPSVAAFGYGRRICPGRHMSDISLFLTIASFLTCFELRAPLDESGKPIVPSGEYTDGSFQ</sequence>
<dbReference type="PRINTS" id="PR00385">
    <property type="entry name" value="P450"/>
</dbReference>
<dbReference type="PROSITE" id="PS00086">
    <property type="entry name" value="CYTOCHROME_P450"/>
    <property type="match status" value="1"/>
</dbReference>
<dbReference type="GO" id="GO:0005506">
    <property type="term" value="F:iron ion binding"/>
    <property type="evidence" value="ECO:0007669"/>
    <property type="project" value="InterPro"/>
</dbReference>
<name>A0A8H5D5J5_9AGAR</name>
<evidence type="ECO:0000256" key="8">
    <source>
        <dbReference type="ARBA" id="ARBA00023033"/>
    </source>
</evidence>
<comment type="caution">
    <text evidence="11">The sequence shown here is derived from an EMBL/GenBank/DDBJ whole genome shotgun (WGS) entry which is preliminary data.</text>
</comment>
<dbReference type="GO" id="GO:0016705">
    <property type="term" value="F:oxidoreductase activity, acting on paired donors, with incorporation or reduction of molecular oxygen"/>
    <property type="evidence" value="ECO:0007669"/>
    <property type="project" value="InterPro"/>
</dbReference>
<organism evidence="11 12">
    <name type="scientific">Leucocoprinus leucothites</name>
    <dbReference type="NCBI Taxonomy" id="201217"/>
    <lineage>
        <taxon>Eukaryota</taxon>
        <taxon>Fungi</taxon>
        <taxon>Dikarya</taxon>
        <taxon>Basidiomycota</taxon>
        <taxon>Agaricomycotina</taxon>
        <taxon>Agaricomycetes</taxon>
        <taxon>Agaricomycetidae</taxon>
        <taxon>Agaricales</taxon>
        <taxon>Agaricineae</taxon>
        <taxon>Agaricaceae</taxon>
        <taxon>Leucocoprinus</taxon>
    </lineage>
</organism>
<comment type="cofactor">
    <cofactor evidence="1 9">
        <name>heme</name>
        <dbReference type="ChEBI" id="CHEBI:30413"/>
    </cofactor>
</comment>
<dbReference type="GO" id="GO:0004497">
    <property type="term" value="F:monooxygenase activity"/>
    <property type="evidence" value="ECO:0007669"/>
    <property type="project" value="UniProtKB-KW"/>
</dbReference>
<reference evidence="11 12" key="1">
    <citation type="journal article" date="2020" name="ISME J.">
        <title>Uncovering the hidden diversity of litter-decomposition mechanisms in mushroom-forming fungi.</title>
        <authorList>
            <person name="Floudas D."/>
            <person name="Bentzer J."/>
            <person name="Ahren D."/>
            <person name="Johansson T."/>
            <person name="Persson P."/>
            <person name="Tunlid A."/>
        </authorList>
    </citation>
    <scope>NUCLEOTIDE SEQUENCE [LARGE SCALE GENOMIC DNA]</scope>
    <source>
        <strain evidence="11 12">CBS 146.42</strain>
    </source>
</reference>
<evidence type="ECO:0000313" key="12">
    <source>
        <dbReference type="Proteomes" id="UP000559027"/>
    </source>
</evidence>
<dbReference type="Proteomes" id="UP000559027">
    <property type="component" value="Unassembled WGS sequence"/>
</dbReference>
<evidence type="ECO:0000256" key="10">
    <source>
        <dbReference type="RuleBase" id="RU000461"/>
    </source>
</evidence>
<dbReference type="PANTHER" id="PTHR46300">
    <property type="entry name" value="P450, PUTATIVE (EUROFUNG)-RELATED-RELATED"/>
    <property type="match status" value="1"/>
</dbReference>
<evidence type="ECO:0000256" key="2">
    <source>
        <dbReference type="ARBA" id="ARBA00005179"/>
    </source>
</evidence>
<dbReference type="Pfam" id="PF00067">
    <property type="entry name" value="p450"/>
    <property type="match status" value="1"/>
</dbReference>
<evidence type="ECO:0000256" key="6">
    <source>
        <dbReference type="ARBA" id="ARBA00023002"/>
    </source>
</evidence>
<keyword evidence="7 9" id="KW-0408">Iron</keyword>
<comment type="similarity">
    <text evidence="3 10">Belongs to the cytochrome P450 family.</text>
</comment>
<dbReference type="InterPro" id="IPR002401">
    <property type="entry name" value="Cyt_P450_E_grp-I"/>
</dbReference>
<keyword evidence="8 10" id="KW-0503">Monooxygenase</keyword>
<evidence type="ECO:0000313" key="11">
    <source>
        <dbReference type="EMBL" id="KAF5353990.1"/>
    </source>
</evidence>
<dbReference type="Gene3D" id="1.10.630.10">
    <property type="entry name" value="Cytochrome P450"/>
    <property type="match status" value="1"/>
</dbReference>
<dbReference type="GO" id="GO:0020037">
    <property type="term" value="F:heme binding"/>
    <property type="evidence" value="ECO:0007669"/>
    <property type="project" value="InterPro"/>
</dbReference>
<dbReference type="EMBL" id="JAACJO010000009">
    <property type="protein sequence ID" value="KAF5353990.1"/>
    <property type="molecule type" value="Genomic_DNA"/>
</dbReference>
<dbReference type="SUPFAM" id="SSF48264">
    <property type="entry name" value="Cytochrome P450"/>
    <property type="match status" value="1"/>
</dbReference>
<dbReference type="PRINTS" id="PR00463">
    <property type="entry name" value="EP450I"/>
</dbReference>
<dbReference type="OrthoDB" id="2789670at2759"/>
<comment type="pathway">
    <text evidence="2">Secondary metabolite biosynthesis.</text>
</comment>
<evidence type="ECO:0000256" key="3">
    <source>
        <dbReference type="ARBA" id="ARBA00010617"/>
    </source>
</evidence>
<keyword evidence="12" id="KW-1185">Reference proteome</keyword>
<dbReference type="InterPro" id="IPR036396">
    <property type="entry name" value="Cyt_P450_sf"/>
</dbReference>
<evidence type="ECO:0000256" key="1">
    <source>
        <dbReference type="ARBA" id="ARBA00001971"/>
    </source>
</evidence>
<evidence type="ECO:0000256" key="7">
    <source>
        <dbReference type="ARBA" id="ARBA00023004"/>
    </source>
</evidence>
<protein>
    <recommendedName>
        <fullName evidence="13">Cytochrome P450</fullName>
    </recommendedName>
</protein>
<dbReference type="InterPro" id="IPR017972">
    <property type="entry name" value="Cyt_P450_CS"/>
</dbReference>
<dbReference type="AlphaFoldDB" id="A0A8H5D5J5"/>
<evidence type="ECO:0000256" key="5">
    <source>
        <dbReference type="ARBA" id="ARBA00022723"/>
    </source>
</evidence>
<keyword evidence="4 9" id="KW-0349">Heme</keyword>
<dbReference type="PANTHER" id="PTHR46300:SF7">
    <property type="entry name" value="P450, PUTATIVE (EUROFUNG)-RELATED"/>
    <property type="match status" value="1"/>
</dbReference>
<dbReference type="InterPro" id="IPR050364">
    <property type="entry name" value="Cytochrome_P450_fung"/>
</dbReference>
<accession>A0A8H5D5J5</accession>
<dbReference type="InterPro" id="IPR001128">
    <property type="entry name" value="Cyt_P450"/>
</dbReference>
<evidence type="ECO:0000256" key="9">
    <source>
        <dbReference type="PIRSR" id="PIRSR602401-1"/>
    </source>
</evidence>
<feature type="binding site" description="axial binding residue" evidence="9">
    <location>
        <position position="462"/>
    </location>
    <ligand>
        <name>heme</name>
        <dbReference type="ChEBI" id="CHEBI:30413"/>
    </ligand>
    <ligandPart>
        <name>Fe</name>
        <dbReference type="ChEBI" id="CHEBI:18248"/>
    </ligandPart>
</feature>